<evidence type="ECO:0000313" key="4">
    <source>
        <dbReference type="EMBL" id="ERF70517.1"/>
    </source>
</evidence>
<dbReference type="eggNOG" id="ENOG502RZF1">
    <property type="taxonomic scope" value="Eukaryota"/>
</dbReference>
<feature type="compositionally biased region" description="Basic residues" evidence="2">
    <location>
        <begin position="146"/>
        <end position="156"/>
    </location>
</feature>
<dbReference type="OrthoDB" id="4179406at2759"/>
<keyword evidence="1" id="KW-0175">Coiled coil</keyword>
<evidence type="ECO:0000256" key="1">
    <source>
        <dbReference type="SAM" id="Coils"/>
    </source>
</evidence>
<feature type="coiled-coil region" evidence="1">
    <location>
        <begin position="527"/>
        <end position="581"/>
    </location>
</feature>
<keyword evidence="3" id="KW-0472">Membrane</keyword>
<gene>
    <name evidence="4" type="ORF">EPUS_07374</name>
</gene>
<name>U1FZY7_ENDPU</name>
<feature type="compositionally biased region" description="Polar residues" evidence="2">
    <location>
        <begin position="19"/>
        <end position="33"/>
    </location>
</feature>
<dbReference type="HOGENOM" id="CLU_451286_0_0_1"/>
<proteinExistence type="predicted"/>
<dbReference type="GeneID" id="19242258"/>
<evidence type="ECO:0000256" key="3">
    <source>
        <dbReference type="SAM" id="Phobius"/>
    </source>
</evidence>
<organism evidence="4 5">
    <name type="scientific">Endocarpon pusillum (strain Z07020 / HMAS-L-300199)</name>
    <name type="common">Lichen-forming fungus</name>
    <dbReference type="NCBI Taxonomy" id="1263415"/>
    <lineage>
        <taxon>Eukaryota</taxon>
        <taxon>Fungi</taxon>
        <taxon>Dikarya</taxon>
        <taxon>Ascomycota</taxon>
        <taxon>Pezizomycotina</taxon>
        <taxon>Eurotiomycetes</taxon>
        <taxon>Chaetothyriomycetidae</taxon>
        <taxon>Verrucariales</taxon>
        <taxon>Verrucariaceae</taxon>
        <taxon>Endocarpon</taxon>
    </lineage>
</organism>
<dbReference type="RefSeq" id="XP_007803870.1">
    <property type="nucleotide sequence ID" value="XM_007805679.1"/>
</dbReference>
<dbReference type="AlphaFoldDB" id="U1FZY7"/>
<evidence type="ECO:0000313" key="5">
    <source>
        <dbReference type="Proteomes" id="UP000019373"/>
    </source>
</evidence>
<sequence>MSTISESADTMAHLPLDQNDASSHVASSEQKQVQKPKKGRSTLVEPDEDVTPSVKVQKQKQSQSSPVEPDENSTPSVEVQKPKQGGSTLVKLDENGTLVEEDEAGPEWSDNSMTIDDQKRLSRPIRKTRSATMEILQPTAAAAERRKSRSQSHSRARSVYSANKKQQQVQPKQRAVRSSVVDEDEKGGHDANSILLQVIRYLYDILGRSLNLVKVPLAMLITLLILLVVLTMLSATITDLFCSIPGLSLVCWFSGPQVGASWKCYLPGSSRFFLECRPPGAAQGTREVTRLLNVHDELNNIQETMVGHLSLPLLIKRSETVMREVSIRVELSDIPSRSVLVPLFTDFWQEARERGQDVDKFFLHIDRAHDLAMGVVARTERRLEHIQWLEEQERTQPFIYRVLSVLQPEPPSPFVLVREEYLGHLDDLKHHVDQLILENKVVLEWLEGIKDKLFVMGDHITKDNRQLHDSQLNLKTGFFNKVRPDTRALRKIRSALAALDEVDSVRKYGVAVFDASLVRLQRISAELGDLQGRIVAKEEAVEEAKEIASLELQISMVRKSLNRMQEHKVKTKKVKEKFREELQKQLDEIFNKVPEKIHRLATDPL</sequence>
<feature type="compositionally biased region" description="Polar residues" evidence="2">
    <location>
        <begin position="160"/>
        <end position="171"/>
    </location>
</feature>
<keyword evidence="3" id="KW-0812">Transmembrane</keyword>
<feature type="transmembrane region" description="Helical" evidence="3">
    <location>
        <begin position="217"/>
        <end position="237"/>
    </location>
</feature>
<keyword evidence="5" id="KW-1185">Reference proteome</keyword>
<protein>
    <submittedName>
        <fullName evidence="4">Uncharacterized protein</fullName>
    </submittedName>
</protein>
<feature type="region of interest" description="Disordered" evidence="2">
    <location>
        <begin position="1"/>
        <end position="186"/>
    </location>
</feature>
<reference evidence="5" key="1">
    <citation type="journal article" date="2014" name="BMC Genomics">
        <title>Genome characteristics reveal the impact of lichenization on lichen-forming fungus Endocarpon pusillum Hedwig (Verrucariales, Ascomycota).</title>
        <authorList>
            <person name="Wang Y.-Y."/>
            <person name="Liu B."/>
            <person name="Zhang X.-Y."/>
            <person name="Zhou Q.-M."/>
            <person name="Zhang T."/>
            <person name="Li H."/>
            <person name="Yu Y.-F."/>
            <person name="Zhang X.-L."/>
            <person name="Hao X.-Y."/>
            <person name="Wang M."/>
            <person name="Wang L."/>
            <person name="Wei J.-C."/>
        </authorList>
    </citation>
    <scope>NUCLEOTIDE SEQUENCE [LARGE SCALE GENOMIC DNA]</scope>
    <source>
        <strain evidence="5">Z07020 / HMAS-L-300199</strain>
    </source>
</reference>
<dbReference type="Proteomes" id="UP000019373">
    <property type="component" value="Unassembled WGS sequence"/>
</dbReference>
<accession>U1FZY7</accession>
<keyword evidence="3" id="KW-1133">Transmembrane helix</keyword>
<evidence type="ECO:0000256" key="2">
    <source>
        <dbReference type="SAM" id="MobiDB-lite"/>
    </source>
</evidence>
<feature type="compositionally biased region" description="Low complexity" evidence="2">
    <location>
        <begin position="52"/>
        <end position="67"/>
    </location>
</feature>
<dbReference type="EMBL" id="KE721311">
    <property type="protein sequence ID" value="ERF70517.1"/>
    <property type="molecule type" value="Genomic_DNA"/>
</dbReference>